<name>A0AAD9DEE5_9STRA</name>
<dbReference type="InterPro" id="IPR026992">
    <property type="entry name" value="DIOX_N"/>
</dbReference>
<keyword evidence="1" id="KW-0479">Metal-binding</keyword>
<evidence type="ECO:0000313" key="5">
    <source>
        <dbReference type="Proteomes" id="UP001224775"/>
    </source>
</evidence>
<comment type="caution">
    <text evidence="4">The sequence shown here is derived from an EMBL/GenBank/DDBJ whole genome shotgun (WGS) entry which is preliminary data.</text>
</comment>
<comment type="similarity">
    <text evidence="1">Belongs to the iron/ascorbate-dependent oxidoreductase family.</text>
</comment>
<dbReference type="PROSITE" id="PS51471">
    <property type="entry name" value="FE2OG_OXY"/>
    <property type="match status" value="1"/>
</dbReference>
<dbReference type="PANTHER" id="PTHR47990">
    <property type="entry name" value="2-OXOGLUTARATE (2OG) AND FE(II)-DEPENDENT OXYGENASE SUPERFAMILY PROTEIN-RELATED"/>
    <property type="match status" value="1"/>
</dbReference>
<dbReference type="AlphaFoldDB" id="A0AAD9DEE5"/>
<dbReference type="Proteomes" id="UP001224775">
    <property type="component" value="Unassembled WGS sequence"/>
</dbReference>
<dbReference type="EC" id="1.14.-.-" evidence="4"/>
<evidence type="ECO:0000256" key="1">
    <source>
        <dbReference type="RuleBase" id="RU003682"/>
    </source>
</evidence>
<organism evidence="4 5">
    <name type="scientific">Skeletonema marinoi</name>
    <dbReference type="NCBI Taxonomy" id="267567"/>
    <lineage>
        <taxon>Eukaryota</taxon>
        <taxon>Sar</taxon>
        <taxon>Stramenopiles</taxon>
        <taxon>Ochrophyta</taxon>
        <taxon>Bacillariophyta</taxon>
        <taxon>Coscinodiscophyceae</taxon>
        <taxon>Thalassiosirophycidae</taxon>
        <taxon>Thalassiosirales</taxon>
        <taxon>Skeletonemataceae</taxon>
        <taxon>Skeletonema</taxon>
        <taxon>Skeletonema marinoi-dohrnii complex</taxon>
    </lineage>
</organism>
<dbReference type="EMBL" id="JATAAI010000010">
    <property type="protein sequence ID" value="KAK1742725.1"/>
    <property type="molecule type" value="Genomic_DNA"/>
</dbReference>
<dbReference type="Pfam" id="PF03171">
    <property type="entry name" value="2OG-FeII_Oxy"/>
    <property type="match status" value="1"/>
</dbReference>
<keyword evidence="2" id="KW-0732">Signal</keyword>
<accession>A0AAD9DEE5</accession>
<feature type="signal peptide" evidence="2">
    <location>
        <begin position="1"/>
        <end position="26"/>
    </location>
</feature>
<evidence type="ECO:0000313" key="4">
    <source>
        <dbReference type="EMBL" id="KAK1742725.1"/>
    </source>
</evidence>
<dbReference type="GO" id="GO:0046872">
    <property type="term" value="F:metal ion binding"/>
    <property type="evidence" value="ECO:0007669"/>
    <property type="project" value="UniProtKB-KW"/>
</dbReference>
<feature type="domain" description="Fe2OG dioxygenase" evidence="3">
    <location>
        <begin position="256"/>
        <end position="355"/>
    </location>
</feature>
<feature type="chain" id="PRO_5042277782" evidence="2">
    <location>
        <begin position="27"/>
        <end position="403"/>
    </location>
</feature>
<sequence>MRNNNNVFKNLLTLAALFAIVVDGSAGYVQKPISLCSSQEGMAAPEKNATMISEPHKYFPTQIKHIVDVADAISPDAIGLPDDQSYPVIDISQWLNPSMSSDKERENVVNQVLEEATTGGSFNIIGHGIDDALFDRLYTAARSFFSMSLEQKMGFSSGDNLIGYVANRNESVASIHKSGSPQKQKDLRETFSMSYPPNNIDGNVRGHTHEFHNAMAEYIEQLQSVEKAIKQIFTAALSAAKGIDLPATYLKDVEEDATGLLRASRYPSTPGFEDATKLLPHSDFGTITILASSEEGLEEIRDGRWYKVPMRKGELHVSVGEVYTMWSNGLFKNNIHRVSKEAKKDRISFPYFTSQGKLSSNESVMDDGISPICSNGEEPRFPRVSPESHGMHYISVLTGKANE</sequence>
<dbReference type="InterPro" id="IPR050231">
    <property type="entry name" value="Iron_ascorbate_oxido_reductase"/>
</dbReference>
<proteinExistence type="inferred from homology"/>
<evidence type="ECO:0000259" key="3">
    <source>
        <dbReference type="PROSITE" id="PS51471"/>
    </source>
</evidence>
<dbReference type="GO" id="GO:0016491">
    <property type="term" value="F:oxidoreductase activity"/>
    <property type="evidence" value="ECO:0007669"/>
    <property type="project" value="UniProtKB-KW"/>
</dbReference>
<dbReference type="InterPro" id="IPR027443">
    <property type="entry name" value="IPNS-like_sf"/>
</dbReference>
<protein>
    <submittedName>
        <fullName evidence="4">Iron/ascorbate-dependent oxidoreductase family protein</fullName>
        <ecNumber evidence="4">1.14.-.-</ecNumber>
    </submittedName>
</protein>
<gene>
    <name evidence="4" type="ORF">QTG54_006322</name>
</gene>
<evidence type="ECO:0000256" key="2">
    <source>
        <dbReference type="SAM" id="SignalP"/>
    </source>
</evidence>
<reference evidence="4" key="1">
    <citation type="submission" date="2023-06" db="EMBL/GenBank/DDBJ databases">
        <title>Survivors Of The Sea: Transcriptome response of Skeletonema marinoi to long-term dormancy.</title>
        <authorList>
            <person name="Pinder M.I.M."/>
            <person name="Kourtchenko O."/>
            <person name="Robertson E.K."/>
            <person name="Larsson T."/>
            <person name="Maumus F."/>
            <person name="Osuna-Cruz C.M."/>
            <person name="Vancaester E."/>
            <person name="Stenow R."/>
            <person name="Vandepoele K."/>
            <person name="Ploug H."/>
            <person name="Bruchert V."/>
            <person name="Godhe A."/>
            <person name="Topel M."/>
        </authorList>
    </citation>
    <scope>NUCLEOTIDE SEQUENCE</scope>
    <source>
        <strain evidence="4">R05AC</strain>
    </source>
</reference>
<dbReference type="Gene3D" id="2.60.120.330">
    <property type="entry name" value="B-lactam Antibiotic, Isopenicillin N Synthase, Chain"/>
    <property type="match status" value="1"/>
</dbReference>
<keyword evidence="5" id="KW-1185">Reference proteome</keyword>
<keyword evidence="1 4" id="KW-0560">Oxidoreductase</keyword>
<dbReference type="Pfam" id="PF14226">
    <property type="entry name" value="DIOX_N"/>
    <property type="match status" value="1"/>
</dbReference>
<keyword evidence="1" id="KW-0408">Iron</keyword>
<dbReference type="InterPro" id="IPR044861">
    <property type="entry name" value="IPNS-like_FE2OG_OXY"/>
</dbReference>
<dbReference type="SUPFAM" id="SSF51197">
    <property type="entry name" value="Clavaminate synthase-like"/>
    <property type="match status" value="1"/>
</dbReference>
<dbReference type="InterPro" id="IPR005123">
    <property type="entry name" value="Oxoglu/Fe-dep_dioxygenase_dom"/>
</dbReference>